<evidence type="ECO:0000256" key="3">
    <source>
        <dbReference type="ARBA" id="ARBA00022825"/>
    </source>
</evidence>
<dbReference type="EMBL" id="ML996103">
    <property type="protein sequence ID" value="KAF2739792.1"/>
    <property type="molecule type" value="Genomic_DNA"/>
</dbReference>
<comment type="caution">
    <text evidence="5">The sequence shown here is derived from an EMBL/GenBank/DDBJ whole genome shotgun (WGS) entry which is preliminary data.</text>
</comment>
<dbReference type="SUPFAM" id="SSF52743">
    <property type="entry name" value="Subtilisin-like"/>
    <property type="match status" value="1"/>
</dbReference>
<evidence type="ECO:0000313" key="5">
    <source>
        <dbReference type="EMBL" id="KAF2739792.1"/>
    </source>
</evidence>
<feature type="domain" description="Peptidase S8/S53" evidence="4">
    <location>
        <begin position="14"/>
        <end position="125"/>
    </location>
</feature>
<reference evidence="5" key="1">
    <citation type="journal article" date="2020" name="Stud. Mycol.">
        <title>101 Dothideomycetes genomes: a test case for predicting lifestyles and emergence of pathogens.</title>
        <authorList>
            <person name="Haridas S."/>
            <person name="Albert R."/>
            <person name="Binder M."/>
            <person name="Bloem J."/>
            <person name="Labutti K."/>
            <person name="Salamov A."/>
            <person name="Andreopoulos B."/>
            <person name="Baker S."/>
            <person name="Barry K."/>
            <person name="Bills G."/>
            <person name="Bluhm B."/>
            <person name="Cannon C."/>
            <person name="Castanera R."/>
            <person name="Culley D."/>
            <person name="Daum C."/>
            <person name="Ezra D."/>
            <person name="Gonzalez J."/>
            <person name="Henrissat B."/>
            <person name="Kuo A."/>
            <person name="Liang C."/>
            <person name="Lipzen A."/>
            <person name="Lutzoni F."/>
            <person name="Magnuson J."/>
            <person name="Mondo S."/>
            <person name="Nolan M."/>
            <person name="Ohm R."/>
            <person name="Pangilinan J."/>
            <person name="Park H.-J."/>
            <person name="Ramirez L."/>
            <person name="Alfaro M."/>
            <person name="Sun H."/>
            <person name="Tritt A."/>
            <person name="Yoshinaga Y."/>
            <person name="Zwiers L.-H."/>
            <person name="Turgeon B."/>
            <person name="Goodwin S."/>
            <person name="Spatafora J."/>
            <person name="Crous P."/>
            <person name="Grigoriev I."/>
        </authorList>
    </citation>
    <scope>NUCLEOTIDE SEQUENCE</scope>
    <source>
        <strain evidence="5">CBS 125425</strain>
    </source>
</reference>
<proteinExistence type="inferred from homology"/>
<dbReference type="InterPro" id="IPR036852">
    <property type="entry name" value="Peptidase_S8/S53_dom_sf"/>
</dbReference>
<name>A0A9P4RAI4_9PLEO</name>
<evidence type="ECO:0000313" key="6">
    <source>
        <dbReference type="Proteomes" id="UP000799444"/>
    </source>
</evidence>
<dbReference type="AlphaFoldDB" id="A0A9P4RAI4"/>
<organism evidence="5 6">
    <name type="scientific">Polyplosphaeria fusca</name>
    <dbReference type="NCBI Taxonomy" id="682080"/>
    <lineage>
        <taxon>Eukaryota</taxon>
        <taxon>Fungi</taxon>
        <taxon>Dikarya</taxon>
        <taxon>Ascomycota</taxon>
        <taxon>Pezizomycotina</taxon>
        <taxon>Dothideomycetes</taxon>
        <taxon>Pleosporomycetidae</taxon>
        <taxon>Pleosporales</taxon>
        <taxon>Tetraplosphaeriaceae</taxon>
        <taxon>Polyplosphaeria</taxon>
    </lineage>
</organism>
<protein>
    <recommendedName>
        <fullName evidence="4">Peptidase S8/S53 domain-containing protein</fullName>
    </recommendedName>
</protein>
<dbReference type="PANTHER" id="PTHR43806:SF58">
    <property type="entry name" value="ALKALINE PROTEASE 1-RELATED"/>
    <property type="match status" value="1"/>
</dbReference>
<sequence>MITTHWCRTWYRKMSDAGLIVVTAAGNENKADCGGVRPGCDVKKAGSGINVGGVTRSLSRWPSSNSGDCISLWAPGQDIRVASQREPCTGWFSCWVLFGSDGYLTRSETSLSAPMTAGMVAYEMSRSEFKFAGGACEGLCGLFRQDWAQRTRHIRRTRAEQQGVRGYLRGPLRPRVLPQGVIRQEGRWTRTWAMGMETEMEMANGEWIRVVGTA</sequence>
<evidence type="ECO:0000256" key="1">
    <source>
        <dbReference type="ARBA" id="ARBA00011073"/>
    </source>
</evidence>
<dbReference type="InterPro" id="IPR000209">
    <property type="entry name" value="Peptidase_S8/S53_dom"/>
</dbReference>
<comment type="similarity">
    <text evidence="1">Belongs to the peptidase S8 family.</text>
</comment>
<dbReference type="PANTHER" id="PTHR43806">
    <property type="entry name" value="PEPTIDASE S8"/>
    <property type="match status" value="1"/>
</dbReference>
<accession>A0A9P4RAI4</accession>
<evidence type="ECO:0000259" key="4">
    <source>
        <dbReference type="Pfam" id="PF00082"/>
    </source>
</evidence>
<dbReference type="GO" id="GO:0006508">
    <property type="term" value="P:proteolysis"/>
    <property type="evidence" value="ECO:0007669"/>
    <property type="project" value="UniProtKB-KW"/>
</dbReference>
<keyword evidence="3" id="KW-0720">Serine protease</keyword>
<keyword evidence="2" id="KW-0645">Protease</keyword>
<dbReference type="GO" id="GO:0004252">
    <property type="term" value="F:serine-type endopeptidase activity"/>
    <property type="evidence" value="ECO:0007669"/>
    <property type="project" value="InterPro"/>
</dbReference>
<dbReference type="Pfam" id="PF00082">
    <property type="entry name" value="Peptidase_S8"/>
    <property type="match status" value="1"/>
</dbReference>
<keyword evidence="3" id="KW-0378">Hydrolase</keyword>
<evidence type="ECO:0000256" key="2">
    <source>
        <dbReference type="ARBA" id="ARBA00022670"/>
    </source>
</evidence>
<keyword evidence="6" id="KW-1185">Reference proteome</keyword>
<dbReference type="Gene3D" id="3.40.50.200">
    <property type="entry name" value="Peptidase S8/S53 domain"/>
    <property type="match status" value="1"/>
</dbReference>
<gene>
    <name evidence="5" type="ORF">EJ04DRAFT_294606</name>
</gene>
<dbReference type="InterPro" id="IPR050131">
    <property type="entry name" value="Peptidase_S8_subtilisin-like"/>
</dbReference>
<dbReference type="OrthoDB" id="206201at2759"/>
<dbReference type="Proteomes" id="UP000799444">
    <property type="component" value="Unassembled WGS sequence"/>
</dbReference>